<feature type="non-terminal residue" evidence="1">
    <location>
        <position position="1"/>
    </location>
</feature>
<reference evidence="1" key="1">
    <citation type="submission" date="2018-05" db="EMBL/GenBank/DDBJ databases">
        <title>Draft genome of Mucuna pruriens seed.</title>
        <authorList>
            <person name="Nnadi N.E."/>
            <person name="Vos R."/>
            <person name="Hasami M.H."/>
            <person name="Devisetty U.K."/>
            <person name="Aguiy J.C."/>
        </authorList>
    </citation>
    <scope>NUCLEOTIDE SEQUENCE [LARGE SCALE GENOMIC DNA]</scope>
    <source>
        <strain evidence="1">JCA_2017</strain>
    </source>
</reference>
<name>A0A371EA55_MUCPR</name>
<evidence type="ECO:0000313" key="1">
    <source>
        <dbReference type="EMBL" id="RDX62901.1"/>
    </source>
</evidence>
<dbReference type="AlphaFoldDB" id="A0A371EA55"/>
<dbReference type="Proteomes" id="UP000257109">
    <property type="component" value="Unassembled WGS sequence"/>
</dbReference>
<sequence length="98" mass="11549">EDYLWSELGCKELAKKNQEIAFSDKYNKSSQQIEVLKNHKHNSTLHSCVHVYFSWYQSSSSIGRASNSARENILHSTMENKEHVINRPPLFKRYNYDL</sequence>
<proteinExistence type="predicted"/>
<protein>
    <submittedName>
        <fullName evidence="1">Uncharacterized protein</fullName>
    </submittedName>
</protein>
<organism evidence="1 2">
    <name type="scientific">Mucuna pruriens</name>
    <name type="common">Velvet bean</name>
    <name type="synonym">Dolichos pruriens</name>
    <dbReference type="NCBI Taxonomy" id="157652"/>
    <lineage>
        <taxon>Eukaryota</taxon>
        <taxon>Viridiplantae</taxon>
        <taxon>Streptophyta</taxon>
        <taxon>Embryophyta</taxon>
        <taxon>Tracheophyta</taxon>
        <taxon>Spermatophyta</taxon>
        <taxon>Magnoliopsida</taxon>
        <taxon>eudicotyledons</taxon>
        <taxon>Gunneridae</taxon>
        <taxon>Pentapetalae</taxon>
        <taxon>rosids</taxon>
        <taxon>fabids</taxon>
        <taxon>Fabales</taxon>
        <taxon>Fabaceae</taxon>
        <taxon>Papilionoideae</taxon>
        <taxon>50 kb inversion clade</taxon>
        <taxon>NPAAA clade</taxon>
        <taxon>indigoferoid/millettioid clade</taxon>
        <taxon>Phaseoleae</taxon>
        <taxon>Mucuna</taxon>
    </lineage>
</organism>
<gene>
    <name evidence="1" type="ORF">CR513_58722</name>
</gene>
<accession>A0A371EA55</accession>
<keyword evidence="2" id="KW-1185">Reference proteome</keyword>
<comment type="caution">
    <text evidence="1">The sequence shown here is derived from an EMBL/GenBank/DDBJ whole genome shotgun (WGS) entry which is preliminary data.</text>
</comment>
<feature type="non-terminal residue" evidence="1">
    <location>
        <position position="98"/>
    </location>
</feature>
<dbReference type="EMBL" id="QJKJ01015204">
    <property type="protein sequence ID" value="RDX62901.1"/>
    <property type="molecule type" value="Genomic_DNA"/>
</dbReference>
<evidence type="ECO:0000313" key="2">
    <source>
        <dbReference type="Proteomes" id="UP000257109"/>
    </source>
</evidence>